<dbReference type="PRINTS" id="PR01182">
    <property type="entry name" value="ORNDCRBXLASE"/>
</dbReference>
<dbReference type="PROSITE" id="PS00879">
    <property type="entry name" value="ODR_DC_2_2"/>
    <property type="match status" value="1"/>
</dbReference>
<dbReference type="InterPro" id="IPR022644">
    <property type="entry name" value="De-COase2_N"/>
</dbReference>
<dbReference type="Pfam" id="PF02784">
    <property type="entry name" value="Orn_Arg_deC_N"/>
    <property type="match status" value="1"/>
</dbReference>
<evidence type="ECO:0000313" key="5">
    <source>
        <dbReference type="EMBL" id="GMH84316.1"/>
    </source>
</evidence>
<dbReference type="InterPro" id="IPR022657">
    <property type="entry name" value="De-COase2_CS"/>
</dbReference>
<gene>
    <name evidence="5" type="ORF">TrVE_jg5928</name>
</gene>
<comment type="caution">
    <text evidence="5">The sequence shown here is derived from an EMBL/GenBank/DDBJ whole genome shotgun (WGS) entry which is preliminary data.</text>
</comment>
<dbReference type="AlphaFoldDB" id="A0A9W7B936"/>
<reference evidence="6" key="1">
    <citation type="journal article" date="2023" name="Commun. Biol.">
        <title>Genome analysis of Parmales, the sister group of diatoms, reveals the evolutionary specialization of diatoms from phago-mixotrophs to photoautotrophs.</title>
        <authorList>
            <person name="Ban H."/>
            <person name="Sato S."/>
            <person name="Yoshikawa S."/>
            <person name="Yamada K."/>
            <person name="Nakamura Y."/>
            <person name="Ichinomiya M."/>
            <person name="Sato N."/>
            <person name="Blanc-Mathieu R."/>
            <person name="Endo H."/>
            <person name="Kuwata A."/>
            <person name="Ogata H."/>
        </authorList>
    </citation>
    <scope>NUCLEOTIDE SEQUENCE [LARGE SCALE GENOMIC DNA]</scope>
    <source>
        <strain evidence="6">NIES 3699</strain>
    </source>
</reference>
<dbReference type="SUPFAM" id="SSF51419">
    <property type="entry name" value="PLP-binding barrel"/>
    <property type="match status" value="1"/>
</dbReference>
<name>A0A9W7B936_9STRA</name>
<dbReference type="InterPro" id="IPR002433">
    <property type="entry name" value="Orn_de-COase"/>
</dbReference>
<dbReference type="GO" id="GO:0008836">
    <property type="term" value="F:diaminopimelate decarboxylase activity"/>
    <property type="evidence" value="ECO:0007669"/>
    <property type="project" value="TreeGrafter"/>
</dbReference>
<keyword evidence="2 3" id="KW-0663">Pyridoxal phosphate</keyword>
<feature type="modified residue" description="N6-(pyridoxal phosphate)lysine" evidence="3">
    <location>
        <position position="76"/>
    </location>
</feature>
<dbReference type="PANTHER" id="PTHR43727:SF3">
    <property type="entry name" value="GROUP IV DECARBOXYLASE"/>
    <property type="match status" value="1"/>
</dbReference>
<dbReference type="GO" id="GO:0009089">
    <property type="term" value="P:lysine biosynthetic process via diaminopimelate"/>
    <property type="evidence" value="ECO:0007669"/>
    <property type="project" value="TreeGrafter"/>
</dbReference>
<sequence length="441" mass="48090">MSTSTCEHPPSKTMSVTVPSVTSPSPFLTSLLPHLPSTHTDVGLPVSLIYDMKLYKSTLQSIKDSFPGVNNAIAMKANPVKPLLKIAREMGFGIECASPGELRHALNLSFPVSKIVYDSPCKTTSDIRECLKLGVHMNCDNFQEIERVNEVIEELGGSESCVGVRVNPQLGGGKIKETGTIARTSKFGVPMEMKGELIECFKKYTWLRSVHCHVGSQGCAVDLLVLGAKSAYELAEEINGVLGERRIQVLDIGGGMPVDYGSDEVTEETVTPETYIAALKSQIPELFTYSLITEFGRYVSSKSGVMVSRCEYTKSAGGRKIAIIHAGADCFLRTCYTQNWPHRVSAWTEEGVFMDPKEGTEQTDVVGPLCFRGDIIAEDVPLPKGLDQGCMVCVHDAGAYSIAMFSKYNSRQIPTVYGFEDGVLEVLVEGESIEDSLKTWG</sequence>
<dbReference type="PRINTS" id="PR01179">
    <property type="entry name" value="ODADCRBXLASE"/>
</dbReference>
<dbReference type="Gene3D" id="2.40.37.10">
    <property type="entry name" value="Lyase, Ornithine Decarboxylase, Chain A, domain 1"/>
    <property type="match status" value="1"/>
</dbReference>
<dbReference type="Gene3D" id="3.20.20.10">
    <property type="entry name" value="Alanine racemase"/>
    <property type="match status" value="1"/>
</dbReference>
<evidence type="ECO:0000259" key="4">
    <source>
        <dbReference type="Pfam" id="PF02784"/>
    </source>
</evidence>
<dbReference type="SUPFAM" id="SSF50621">
    <property type="entry name" value="Alanine racemase C-terminal domain-like"/>
    <property type="match status" value="1"/>
</dbReference>
<keyword evidence="6" id="KW-1185">Reference proteome</keyword>
<accession>A0A9W7B936</accession>
<dbReference type="InterPro" id="IPR000183">
    <property type="entry name" value="Orn/DAP/Arg_de-COase"/>
</dbReference>
<dbReference type="InterPro" id="IPR009006">
    <property type="entry name" value="Ala_racemase/Decarboxylase_C"/>
</dbReference>
<dbReference type="InterPro" id="IPR029066">
    <property type="entry name" value="PLP-binding_barrel"/>
</dbReference>
<dbReference type="EMBL" id="BRXX01000036">
    <property type="protein sequence ID" value="GMH84316.1"/>
    <property type="molecule type" value="Genomic_DNA"/>
</dbReference>
<evidence type="ECO:0000313" key="6">
    <source>
        <dbReference type="Proteomes" id="UP001165160"/>
    </source>
</evidence>
<evidence type="ECO:0000256" key="2">
    <source>
        <dbReference type="ARBA" id="ARBA00022898"/>
    </source>
</evidence>
<dbReference type="GO" id="GO:0006596">
    <property type="term" value="P:polyamine biosynthetic process"/>
    <property type="evidence" value="ECO:0007669"/>
    <property type="project" value="InterPro"/>
</dbReference>
<organism evidence="5 6">
    <name type="scientific">Triparma verrucosa</name>
    <dbReference type="NCBI Taxonomy" id="1606542"/>
    <lineage>
        <taxon>Eukaryota</taxon>
        <taxon>Sar</taxon>
        <taxon>Stramenopiles</taxon>
        <taxon>Ochrophyta</taxon>
        <taxon>Bolidophyceae</taxon>
        <taxon>Parmales</taxon>
        <taxon>Triparmaceae</taxon>
        <taxon>Triparma</taxon>
    </lineage>
</organism>
<evidence type="ECO:0000256" key="1">
    <source>
        <dbReference type="ARBA" id="ARBA00001933"/>
    </source>
</evidence>
<feature type="active site" description="Proton donor" evidence="3">
    <location>
        <position position="370"/>
    </location>
</feature>
<evidence type="ECO:0000256" key="3">
    <source>
        <dbReference type="PIRSR" id="PIRSR600183-50"/>
    </source>
</evidence>
<dbReference type="FunFam" id="3.20.20.10:FF:000008">
    <property type="entry name" value="Ornithine decarboxylase"/>
    <property type="match status" value="1"/>
</dbReference>
<dbReference type="Proteomes" id="UP001165160">
    <property type="component" value="Unassembled WGS sequence"/>
</dbReference>
<feature type="domain" description="Orn/DAP/Arg decarboxylase 2 N-terminal" evidence="4">
    <location>
        <begin position="58"/>
        <end position="300"/>
    </location>
</feature>
<comment type="cofactor">
    <cofactor evidence="1 3">
        <name>pyridoxal 5'-phosphate</name>
        <dbReference type="ChEBI" id="CHEBI:597326"/>
    </cofactor>
</comment>
<protein>
    <recommendedName>
        <fullName evidence="4">Orn/DAP/Arg decarboxylase 2 N-terminal domain-containing protein</fullName>
    </recommendedName>
</protein>
<dbReference type="PANTHER" id="PTHR43727">
    <property type="entry name" value="DIAMINOPIMELATE DECARBOXYLASE"/>
    <property type="match status" value="1"/>
</dbReference>
<proteinExistence type="predicted"/>